<dbReference type="GO" id="GO:0005886">
    <property type="term" value="C:plasma membrane"/>
    <property type="evidence" value="ECO:0007669"/>
    <property type="project" value="UniProtKB-SubCell"/>
</dbReference>
<evidence type="ECO:0000256" key="1">
    <source>
        <dbReference type="ARBA" id="ARBA00004651"/>
    </source>
</evidence>
<keyword evidence="3 6" id="KW-0812">Transmembrane</keyword>
<dbReference type="OrthoDB" id="9813617at2"/>
<feature type="transmembrane region" description="Helical" evidence="6">
    <location>
        <begin position="55"/>
        <end position="75"/>
    </location>
</feature>
<evidence type="ECO:0000259" key="7">
    <source>
        <dbReference type="Pfam" id="PF00892"/>
    </source>
</evidence>
<evidence type="ECO:0000313" key="9">
    <source>
        <dbReference type="Proteomes" id="UP000436483"/>
    </source>
</evidence>
<keyword evidence="2" id="KW-1003">Cell membrane</keyword>
<keyword evidence="9" id="KW-1185">Reference proteome</keyword>
<feature type="transmembrane region" description="Helical" evidence="6">
    <location>
        <begin position="120"/>
        <end position="138"/>
    </location>
</feature>
<dbReference type="InterPro" id="IPR051258">
    <property type="entry name" value="Diverse_Substrate_Transporter"/>
</dbReference>
<organism evidence="8 9">
    <name type="scientific">Microvirga makkahensis</name>
    <dbReference type="NCBI Taxonomy" id="1128670"/>
    <lineage>
        <taxon>Bacteria</taxon>
        <taxon>Pseudomonadati</taxon>
        <taxon>Pseudomonadota</taxon>
        <taxon>Alphaproteobacteria</taxon>
        <taxon>Hyphomicrobiales</taxon>
        <taxon>Methylobacteriaceae</taxon>
        <taxon>Microvirga</taxon>
    </lineage>
</organism>
<dbReference type="EMBL" id="WURB01000006">
    <property type="protein sequence ID" value="MXQ11860.1"/>
    <property type="molecule type" value="Genomic_DNA"/>
</dbReference>
<dbReference type="PANTHER" id="PTHR42920">
    <property type="entry name" value="OS03G0707200 PROTEIN-RELATED"/>
    <property type="match status" value="1"/>
</dbReference>
<feature type="transmembrane region" description="Helical" evidence="6">
    <location>
        <begin position="174"/>
        <end position="191"/>
    </location>
</feature>
<feature type="transmembrane region" description="Helical" evidence="6">
    <location>
        <begin position="21"/>
        <end position="43"/>
    </location>
</feature>
<proteinExistence type="predicted"/>
<evidence type="ECO:0000256" key="6">
    <source>
        <dbReference type="SAM" id="Phobius"/>
    </source>
</evidence>
<feature type="domain" description="EamA" evidence="7">
    <location>
        <begin position="173"/>
        <end position="306"/>
    </location>
</feature>
<reference evidence="8 9" key="1">
    <citation type="submission" date="2019-12" db="EMBL/GenBank/DDBJ databases">
        <authorList>
            <person name="Yuan C.-G."/>
        </authorList>
    </citation>
    <scope>NUCLEOTIDE SEQUENCE [LARGE SCALE GENOMIC DNA]</scope>
    <source>
        <strain evidence="8 9">KCTC 23863</strain>
    </source>
</reference>
<feature type="transmembrane region" description="Helical" evidence="6">
    <location>
        <begin position="265"/>
        <end position="285"/>
    </location>
</feature>
<feature type="transmembrane region" description="Helical" evidence="6">
    <location>
        <begin position="234"/>
        <end position="258"/>
    </location>
</feature>
<keyword evidence="4 6" id="KW-1133">Transmembrane helix</keyword>
<dbReference type="SUPFAM" id="SSF103481">
    <property type="entry name" value="Multidrug resistance efflux transporter EmrE"/>
    <property type="match status" value="2"/>
</dbReference>
<sequence>MKPAVTPAPPAKDARRPPYAGYAMAAIGAALFASKGIIIKLAYAEGIDAETTLALRMILSLPFYLVIGIHALVHTRARGEALPDGRLVLRTIGVGLIGYWTSSYLDFKGLEYISAHFERLILFTYPLFVVLFGAAFFRQPVRSKALLAFAVSYAGLALLFVQNMAASGSATGTGALYVLSAAVTFALYQLLAKPLIMRIGPQLFTCVAMGAAGVAVIFHFLATHPFEAIFVSPTLWGICLALAFGATVLPSFFLSAALKQISAQANATIGMLSPVVTILLAMAVLGDTVSGSEWLGAALVILGIGWFTLSERKG</sequence>
<feature type="transmembrane region" description="Helical" evidence="6">
    <location>
        <begin position="145"/>
        <end position="162"/>
    </location>
</feature>
<feature type="transmembrane region" description="Helical" evidence="6">
    <location>
        <begin position="203"/>
        <end position="222"/>
    </location>
</feature>
<feature type="transmembrane region" description="Helical" evidence="6">
    <location>
        <begin position="87"/>
        <end position="105"/>
    </location>
</feature>
<keyword evidence="5 6" id="KW-0472">Membrane</keyword>
<evidence type="ECO:0000256" key="5">
    <source>
        <dbReference type="ARBA" id="ARBA00023136"/>
    </source>
</evidence>
<dbReference type="Pfam" id="PF00892">
    <property type="entry name" value="EamA"/>
    <property type="match status" value="2"/>
</dbReference>
<dbReference type="PANTHER" id="PTHR42920:SF5">
    <property type="entry name" value="EAMA DOMAIN-CONTAINING PROTEIN"/>
    <property type="match status" value="1"/>
</dbReference>
<feature type="transmembrane region" description="Helical" evidence="6">
    <location>
        <begin position="291"/>
        <end position="309"/>
    </location>
</feature>
<evidence type="ECO:0000256" key="2">
    <source>
        <dbReference type="ARBA" id="ARBA00022475"/>
    </source>
</evidence>
<feature type="domain" description="EamA" evidence="7">
    <location>
        <begin position="21"/>
        <end position="160"/>
    </location>
</feature>
<comment type="caution">
    <text evidence="8">The sequence shown here is derived from an EMBL/GenBank/DDBJ whole genome shotgun (WGS) entry which is preliminary data.</text>
</comment>
<dbReference type="InterPro" id="IPR000620">
    <property type="entry name" value="EamA_dom"/>
</dbReference>
<dbReference type="AlphaFoldDB" id="A0A7X3MRV5"/>
<dbReference type="Proteomes" id="UP000436483">
    <property type="component" value="Unassembled WGS sequence"/>
</dbReference>
<evidence type="ECO:0000313" key="8">
    <source>
        <dbReference type="EMBL" id="MXQ11860.1"/>
    </source>
</evidence>
<evidence type="ECO:0000256" key="4">
    <source>
        <dbReference type="ARBA" id="ARBA00022989"/>
    </source>
</evidence>
<protein>
    <submittedName>
        <fullName evidence="8">EamA family transporter</fullName>
    </submittedName>
</protein>
<accession>A0A7X3MRV5</accession>
<comment type="subcellular location">
    <subcellularLocation>
        <location evidence="1">Cell membrane</location>
        <topology evidence="1">Multi-pass membrane protein</topology>
    </subcellularLocation>
</comment>
<gene>
    <name evidence="8" type="ORF">GR328_10385</name>
</gene>
<reference evidence="8 9" key="2">
    <citation type="submission" date="2020-01" db="EMBL/GenBank/DDBJ databases">
        <title>Microvirga sp. nov., an arsenate reduction bacterium isolated from Tibet hotspring sediments.</title>
        <authorList>
            <person name="Xian W.-D."/>
            <person name="Li W.-J."/>
        </authorList>
    </citation>
    <scope>NUCLEOTIDE SEQUENCE [LARGE SCALE GENOMIC DNA]</scope>
    <source>
        <strain evidence="8 9">KCTC 23863</strain>
    </source>
</reference>
<dbReference type="RefSeq" id="WP_160884453.1">
    <property type="nucleotide sequence ID" value="NZ_WURB01000006.1"/>
</dbReference>
<evidence type="ECO:0000256" key="3">
    <source>
        <dbReference type="ARBA" id="ARBA00022692"/>
    </source>
</evidence>
<dbReference type="InterPro" id="IPR037185">
    <property type="entry name" value="EmrE-like"/>
</dbReference>
<name>A0A7X3MRV5_9HYPH</name>